<dbReference type="InterPro" id="IPR016024">
    <property type="entry name" value="ARM-type_fold"/>
</dbReference>
<dbReference type="PANTHER" id="PTHR10372:SF27">
    <property type="entry name" value="ADHERENS JUNCTION PROTEIN P120"/>
    <property type="match status" value="1"/>
</dbReference>
<accession>A0A8C4R505</accession>
<dbReference type="AlphaFoldDB" id="A0A8C4R505"/>
<organism evidence="2 3">
    <name type="scientific">Eptatretus burgeri</name>
    <name type="common">Inshore hagfish</name>
    <dbReference type="NCBI Taxonomy" id="7764"/>
    <lineage>
        <taxon>Eukaryota</taxon>
        <taxon>Metazoa</taxon>
        <taxon>Chordata</taxon>
        <taxon>Craniata</taxon>
        <taxon>Vertebrata</taxon>
        <taxon>Cyclostomata</taxon>
        <taxon>Myxini</taxon>
        <taxon>Myxiniformes</taxon>
        <taxon>Myxinidae</taxon>
        <taxon>Eptatretinae</taxon>
        <taxon>Eptatretus</taxon>
    </lineage>
</organism>
<dbReference type="PANTHER" id="PTHR10372">
    <property type="entry name" value="PLAKOPHILLIN-RELATED"/>
    <property type="match status" value="1"/>
</dbReference>
<dbReference type="GO" id="GO:0098609">
    <property type="term" value="P:cell-cell adhesion"/>
    <property type="evidence" value="ECO:0007669"/>
    <property type="project" value="InterPro"/>
</dbReference>
<keyword evidence="1" id="KW-0677">Repeat</keyword>
<sequence>MLPTLRHSGALWNLSSCEELKDSLLQDVLEPLVQQTIAPKSKSKSETKLDGGVDVEVLYNATGCLRCGSRQDRRAGTLENCVCTLRNLSYQLSKEVPSRYASELAEPPPYPTRDMEQDEYMTPGCFSSKASKTNRPYNYDAFAPFSPAESDPNGMEWLWHPDMAKTYMDLLSKSSDNVVVEATAGALQNLTTGNSKVHSFLRVSYSVSLRCYKGAIVQSESVVELEPVCSQTFHNKCTNHLDKVIARWSLGHLCSDFFTSLSP</sequence>
<evidence type="ECO:0000313" key="2">
    <source>
        <dbReference type="Ensembl" id="ENSEBUP00000023709.1"/>
    </source>
</evidence>
<protein>
    <submittedName>
        <fullName evidence="2">Uncharacterized protein</fullName>
    </submittedName>
</protein>
<reference evidence="2" key="1">
    <citation type="submission" date="2025-08" db="UniProtKB">
        <authorList>
            <consortium name="Ensembl"/>
        </authorList>
    </citation>
    <scope>IDENTIFICATION</scope>
</reference>
<dbReference type="GeneTree" id="ENSGT00940000166712"/>
<dbReference type="GO" id="GO:0005634">
    <property type="term" value="C:nucleus"/>
    <property type="evidence" value="ECO:0007669"/>
    <property type="project" value="TreeGrafter"/>
</dbReference>
<dbReference type="GO" id="GO:0005886">
    <property type="term" value="C:plasma membrane"/>
    <property type="evidence" value="ECO:0007669"/>
    <property type="project" value="TreeGrafter"/>
</dbReference>
<evidence type="ECO:0000256" key="1">
    <source>
        <dbReference type="ARBA" id="ARBA00022737"/>
    </source>
</evidence>
<evidence type="ECO:0000313" key="3">
    <source>
        <dbReference type="Proteomes" id="UP000694388"/>
    </source>
</evidence>
<dbReference type="Ensembl" id="ENSEBUT00000024285.1">
    <property type="protein sequence ID" value="ENSEBUP00000023709.1"/>
    <property type="gene ID" value="ENSEBUG00000014613.1"/>
</dbReference>
<dbReference type="GO" id="GO:0005912">
    <property type="term" value="C:adherens junction"/>
    <property type="evidence" value="ECO:0007669"/>
    <property type="project" value="TreeGrafter"/>
</dbReference>
<dbReference type="OMA" id="DPNGMEW"/>
<dbReference type="SUPFAM" id="SSF48371">
    <property type="entry name" value="ARM repeat"/>
    <property type="match status" value="1"/>
</dbReference>
<reference evidence="2" key="2">
    <citation type="submission" date="2025-09" db="UniProtKB">
        <authorList>
            <consortium name="Ensembl"/>
        </authorList>
    </citation>
    <scope>IDENTIFICATION</scope>
</reference>
<keyword evidence="3" id="KW-1185">Reference proteome</keyword>
<dbReference type="Gene3D" id="1.25.10.10">
    <property type="entry name" value="Leucine-rich Repeat Variant"/>
    <property type="match status" value="2"/>
</dbReference>
<proteinExistence type="predicted"/>
<dbReference type="InterPro" id="IPR011989">
    <property type="entry name" value="ARM-like"/>
</dbReference>
<dbReference type="GO" id="GO:0005737">
    <property type="term" value="C:cytoplasm"/>
    <property type="evidence" value="ECO:0007669"/>
    <property type="project" value="TreeGrafter"/>
</dbReference>
<dbReference type="Proteomes" id="UP000694388">
    <property type="component" value="Unplaced"/>
</dbReference>
<dbReference type="InterPro" id="IPR028435">
    <property type="entry name" value="Plakophilin/d_Catenin"/>
</dbReference>
<name>A0A8C4R505_EPTBU</name>